<proteinExistence type="predicted"/>
<evidence type="ECO:0000313" key="2">
    <source>
        <dbReference type="Proteomes" id="UP000188246"/>
    </source>
</evidence>
<dbReference type="AlphaFoldDB" id="A0A1Q2D8A2"/>
<keyword evidence="2" id="KW-1185">Reference proteome</keyword>
<dbReference type="EMBL" id="CP019609">
    <property type="protein sequence ID" value="AQP54629.1"/>
    <property type="molecule type" value="Genomic_DNA"/>
</dbReference>
<reference evidence="1 2" key="1">
    <citation type="journal article" date="2010" name="Int. J. Syst. Evol. Microbiol.">
        <title>Vagococcus penaei sp. nov., isolated from spoilage microbiota of cooked shrimp (Penaeus vannamei).</title>
        <authorList>
            <person name="Jaffres E."/>
            <person name="Prevost H."/>
            <person name="Rossero A."/>
            <person name="Joffraud J.J."/>
            <person name="Dousset X."/>
        </authorList>
    </citation>
    <scope>NUCLEOTIDE SEQUENCE [LARGE SCALE GENOMIC DNA]</scope>
    <source>
        <strain evidence="1 2">CD276</strain>
    </source>
</reference>
<sequence length="64" mass="7654">MSDVSKKTKAENDKMLKELFEKLDEYKMEEEEVLEMLKKVFNKQGSIKSSIRNIKKDNEKVDRE</sequence>
<evidence type="ECO:0000313" key="1">
    <source>
        <dbReference type="EMBL" id="AQP54629.1"/>
    </source>
</evidence>
<name>A0A1Q2D8A2_9ENTE</name>
<organism evidence="1 2">
    <name type="scientific">Vagococcus penaei</name>
    <dbReference type="NCBI Taxonomy" id="633807"/>
    <lineage>
        <taxon>Bacteria</taxon>
        <taxon>Bacillati</taxon>
        <taxon>Bacillota</taxon>
        <taxon>Bacilli</taxon>
        <taxon>Lactobacillales</taxon>
        <taxon>Enterococcaceae</taxon>
        <taxon>Vagococcus</taxon>
    </lineage>
</organism>
<protein>
    <submittedName>
        <fullName evidence="1">Uncharacterized protein</fullName>
    </submittedName>
</protein>
<gene>
    <name evidence="1" type="ORF">BW732_10715</name>
</gene>
<dbReference type="Proteomes" id="UP000188246">
    <property type="component" value="Chromosome"/>
</dbReference>
<dbReference type="KEGG" id="vpi:BW732_10715"/>
<dbReference type="RefSeq" id="WP_077276718.1">
    <property type="nucleotide sequence ID" value="NZ_CP019609.1"/>
</dbReference>
<dbReference type="STRING" id="633807.BW732_10715"/>
<accession>A0A1Q2D8A2</accession>